<dbReference type="RefSeq" id="WP_309392980.1">
    <property type="nucleotide sequence ID" value="NZ_JADBEO010000032.1"/>
</dbReference>
<dbReference type="InterPro" id="IPR002636">
    <property type="entry name" value="DUF29"/>
</dbReference>
<comment type="caution">
    <text evidence="1">The sequence shown here is derived from an EMBL/GenBank/DDBJ whole genome shotgun (WGS) entry which is preliminary data.</text>
</comment>
<evidence type="ECO:0000313" key="1">
    <source>
        <dbReference type="EMBL" id="MDR4307784.1"/>
    </source>
</evidence>
<gene>
    <name evidence="1" type="ORF">IHQ68_14260</name>
</gene>
<dbReference type="Gene3D" id="1.20.1220.20">
    <property type="entry name" value="Uncharcterised protein PF01724"/>
    <property type="match status" value="1"/>
</dbReference>
<dbReference type="Pfam" id="PF01724">
    <property type="entry name" value="DUF29"/>
    <property type="match status" value="1"/>
</dbReference>
<accession>A0ABU1DI25</accession>
<dbReference type="PANTHER" id="PTHR34235">
    <property type="entry name" value="SLR1203 PROTEIN-RELATED"/>
    <property type="match status" value="1"/>
</dbReference>
<organism evidence="1 2">
    <name type="scientific">Chelatococcus sambhunathii</name>
    <dbReference type="NCBI Taxonomy" id="363953"/>
    <lineage>
        <taxon>Bacteria</taxon>
        <taxon>Pseudomonadati</taxon>
        <taxon>Pseudomonadota</taxon>
        <taxon>Alphaproteobacteria</taxon>
        <taxon>Hyphomicrobiales</taxon>
        <taxon>Chelatococcaceae</taxon>
        <taxon>Chelatococcus</taxon>
    </lineage>
</organism>
<dbReference type="Proteomes" id="UP001181622">
    <property type="component" value="Unassembled WGS sequence"/>
</dbReference>
<name>A0ABU1DI25_9HYPH</name>
<evidence type="ECO:0000313" key="2">
    <source>
        <dbReference type="Proteomes" id="UP001181622"/>
    </source>
</evidence>
<reference evidence="1" key="1">
    <citation type="submission" date="2020-10" db="EMBL/GenBank/DDBJ databases">
        <authorList>
            <person name="Abbas A."/>
            <person name="Razzaq R."/>
            <person name="Waqas M."/>
            <person name="Abbas N."/>
            <person name="Nielsen T.K."/>
            <person name="Hansen L.H."/>
            <person name="Hussain S."/>
            <person name="Shahid M."/>
        </authorList>
    </citation>
    <scope>NUCLEOTIDE SEQUENCE</scope>
    <source>
        <strain evidence="1">S14</strain>
    </source>
</reference>
<sequence>MGAARHFRRGGRMSDVADYDADILLWSERQAALLRELQARARDLPNELDLENVAEEVESVGKSELHAVESYLQLILVHALKASANRDPKLVAKWRSEADGFNVKAARRATPSMLSRIDLDALWTDALRQARLDLAVYGETLPDGLPAAPPLSAGVLLQKPLDFDALVAAIAEARSSSSI</sequence>
<protein>
    <submittedName>
        <fullName evidence="1">DUF29 domain-containing protein</fullName>
    </submittedName>
</protein>
<dbReference type="EMBL" id="JADBEO010000032">
    <property type="protein sequence ID" value="MDR4307784.1"/>
    <property type="molecule type" value="Genomic_DNA"/>
</dbReference>
<proteinExistence type="predicted"/>
<keyword evidence="2" id="KW-1185">Reference proteome</keyword>